<feature type="domain" description="Thioredoxin-like fold" evidence="9">
    <location>
        <begin position="112"/>
        <end position="234"/>
    </location>
</feature>
<reference evidence="10 11" key="1">
    <citation type="submission" date="2020-06" db="EMBL/GenBank/DDBJ databases">
        <title>Dysbiosis in marine aquaculture revealed through microbiome analysis: reverse ecology for environmental sustainability.</title>
        <authorList>
            <person name="Haro-Moreno J.M."/>
            <person name="Coutinho F.H."/>
            <person name="Zaragoza-Solas A."/>
            <person name="Picazo A."/>
            <person name="Almagro-Moreno S."/>
            <person name="Lopez-Perez M."/>
        </authorList>
    </citation>
    <scope>NUCLEOTIDE SEQUENCE [LARGE SCALE GENOMIC DNA]</scope>
    <source>
        <strain evidence="10">MCMED-G41</strain>
    </source>
</reference>
<evidence type="ECO:0000313" key="11">
    <source>
        <dbReference type="Proteomes" id="UP000551848"/>
    </source>
</evidence>
<keyword evidence="3 7" id="KW-0732">Signal</keyword>
<protein>
    <recommendedName>
        <fullName evidence="7">Thiol:disulfide interchange protein</fullName>
    </recommendedName>
</protein>
<evidence type="ECO:0000256" key="5">
    <source>
        <dbReference type="ARBA" id="ARBA00023157"/>
    </source>
</evidence>
<dbReference type="SUPFAM" id="SSF54423">
    <property type="entry name" value="DsbC/DsbG N-terminal domain-like"/>
    <property type="match status" value="1"/>
</dbReference>
<dbReference type="CDD" id="cd03020">
    <property type="entry name" value="DsbA_DsbC_DsbG"/>
    <property type="match status" value="1"/>
</dbReference>
<dbReference type="PANTHER" id="PTHR35272:SF3">
    <property type="entry name" value="THIOL:DISULFIDE INTERCHANGE PROTEIN DSBC"/>
    <property type="match status" value="1"/>
</dbReference>
<evidence type="ECO:0000256" key="3">
    <source>
        <dbReference type="ARBA" id="ARBA00022729"/>
    </source>
</evidence>
<dbReference type="InterPro" id="IPR033954">
    <property type="entry name" value="DiS-bond_Isoase_DsbC/G"/>
</dbReference>
<dbReference type="PANTHER" id="PTHR35272">
    <property type="entry name" value="THIOL:DISULFIDE INTERCHANGE PROTEIN DSBC-RELATED"/>
    <property type="match status" value="1"/>
</dbReference>
<dbReference type="Pfam" id="PF13098">
    <property type="entry name" value="Thioredoxin_2"/>
    <property type="match status" value="1"/>
</dbReference>
<dbReference type="InterPro" id="IPR036249">
    <property type="entry name" value="Thioredoxin-like_sf"/>
</dbReference>
<sequence length="236" mass="26778">MKLLFFIFLVVFSFEIKSDESKIVSNLLNVLPEGMSVQSIKKSQIENLYIVDIGDLQPLYVSKDGEFFFYGELYAINGNQLENTTKDEINLKRKKILDNGLGRDDFISFKAINEKYKVTIFTDVDCGYCRKFHNEMADYNNLGITINYVAFPRSGLDSNSSKKIITAWCSSYPKETLTQMKQGKEVALSVCEDHPVEKHYMLGQKIGITGTPAIIKPNGELLPGYLSPEELLTRLN</sequence>
<comment type="caution">
    <text evidence="10">The sequence shown here is derived from an EMBL/GenBank/DDBJ whole genome shotgun (WGS) entry which is preliminary data.</text>
</comment>
<proteinExistence type="inferred from homology"/>
<name>A0A838XUE1_9GAMM</name>
<dbReference type="Proteomes" id="UP000551848">
    <property type="component" value="Unassembled WGS sequence"/>
</dbReference>
<dbReference type="InterPro" id="IPR018950">
    <property type="entry name" value="DiS-bond_isomerase_DsbC/G_N"/>
</dbReference>
<feature type="domain" description="Disulphide bond isomerase DsbC/G N-terminal" evidence="8">
    <location>
        <begin position="18"/>
        <end position="81"/>
    </location>
</feature>
<evidence type="ECO:0000313" key="10">
    <source>
        <dbReference type="EMBL" id="MBA4692214.1"/>
    </source>
</evidence>
<dbReference type="Pfam" id="PF10411">
    <property type="entry name" value="DsbC_N"/>
    <property type="match status" value="1"/>
</dbReference>
<evidence type="ECO:0000259" key="8">
    <source>
        <dbReference type="Pfam" id="PF10411"/>
    </source>
</evidence>
<evidence type="ECO:0000256" key="2">
    <source>
        <dbReference type="ARBA" id="ARBA00009813"/>
    </source>
</evidence>
<evidence type="ECO:0000256" key="1">
    <source>
        <dbReference type="ARBA" id="ARBA00004418"/>
    </source>
</evidence>
<organism evidence="10 11">
    <name type="scientific">SAR86 cluster bacterium</name>
    <dbReference type="NCBI Taxonomy" id="2030880"/>
    <lineage>
        <taxon>Bacteria</taxon>
        <taxon>Pseudomonadati</taxon>
        <taxon>Pseudomonadota</taxon>
        <taxon>Gammaproteobacteria</taxon>
        <taxon>SAR86 cluster</taxon>
    </lineage>
</organism>
<keyword evidence="4 7" id="KW-0574">Periplasm</keyword>
<dbReference type="InterPro" id="IPR009094">
    <property type="entry name" value="DiS-bond_isomerase_DsbC/G_N_sf"/>
</dbReference>
<dbReference type="SUPFAM" id="SSF52833">
    <property type="entry name" value="Thioredoxin-like"/>
    <property type="match status" value="1"/>
</dbReference>
<evidence type="ECO:0000256" key="7">
    <source>
        <dbReference type="RuleBase" id="RU364038"/>
    </source>
</evidence>
<accession>A0A838XUE1</accession>
<dbReference type="GO" id="GO:0042597">
    <property type="term" value="C:periplasmic space"/>
    <property type="evidence" value="ECO:0007669"/>
    <property type="project" value="UniProtKB-SubCell"/>
</dbReference>
<evidence type="ECO:0000256" key="4">
    <source>
        <dbReference type="ARBA" id="ARBA00022764"/>
    </source>
</evidence>
<comment type="function">
    <text evidence="7">Required for disulfide bond formation in some periplasmic proteins. Acts by transferring its disulfide bond to other proteins and is reduced in the process.</text>
</comment>
<comment type="subcellular location">
    <subcellularLocation>
        <location evidence="1 7">Periplasm</location>
    </subcellularLocation>
</comment>
<keyword evidence="6 7" id="KW-0676">Redox-active center</keyword>
<evidence type="ECO:0000259" key="9">
    <source>
        <dbReference type="Pfam" id="PF13098"/>
    </source>
</evidence>
<gene>
    <name evidence="10" type="ORF">H2072_00535</name>
</gene>
<evidence type="ECO:0000256" key="6">
    <source>
        <dbReference type="ARBA" id="ARBA00023284"/>
    </source>
</evidence>
<dbReference type="Gene3D" id="3.10.450.70">
    <property type="entry name" value="Disulphide bond isomerase, DsbC/G, N-terminal"/>
    <property type="match status" value="1"/>
</dbReference>
<keyword evidence="5" id="KW-1015">Disulfide bond</keyword>
<dbReference type="Gene3D" id="3.40.30.10">
    <property type="entry name" value="Glutaredoxin"/>
    <property type="match status" value="1"/>
</dbReference>
<comment type="similarity">
    <text evidence="2 7">Belongs to the thioredoxin family. DsbC subfamily.</text>
</comment>
<dbReference type="InterPro" id="IPR051470">
    <property type="entry name" value="Thiol:disulfide_interchange"/>
</dbReference>
<dbReference type="EMBL" id="JACETL010000002">
    <property type="protein sequence ID" value="MBA4692214.1"/>
    <property type="molecule type" value="Genomic_DNA"/>
</dbReference>
<dbReference type="InterPro" id="IPR012336">
    <property type="entry name" value="Thioredoxin-like_fold"/>
</dbReference>
<dbReference type="AlphaFoldDB" id="A0A838XUE1"/>